<comment type="caution">
    <text evidence="1">The sequence shown here is derived from an EMBL/GenBank/DDBJ whole genome shotgun (WGS) entry which is preliminary data.</text>
</comment>
<gene>
    <name evidence="1" type="ORF">GMARGA_LOCUS8547</name>
</gene>
<proteinExistence type="predicted"/>
<evidence type="ECO:0000313" key="2">
    <source>
        <dbReference type="Proteomes" id="UP000789901"/>
    </source>
</evidence>
<dbReference type="Proteomes" id="UP000789901">
    <property type="component" value="Unassembled WGS sequence"/>
</dbReference>
<sequence length="71" mass="8340">MKTQAQVEITQNLVNLGKWISKRRKLKEHQIPKVDLAFLRSLLSKINKKLDLNITFQSKHWLDEALEDLKG</sequence>
<organism evidence="1 2">
    <name type="scientific">Gigaspora margarita</name>
    <dbReference type="NCBI Taxonomy" id="4874"/>
    <lineage>
        <taxon>Eukaryota</taxon>
        <taxon>Fungi</taxon>
        <taxon>Fungi incertae sedis</taxon>
        <taxon>Mucoromycota</taxon>
        <taxon>Glomeromycotina</taxon>
        <taxon>Glomeromycetes</taxon>
        <taxon>Diversisporales</taxon>
        <taxon>Gigasporaceae</taxon>
        <taxon>Gigaspora</taxon>
    </lineage>
</organism>
<protein>
    <submittedName>
        <fullName evidence="1">14659_t:CDS:1</fullName>
    </submittedName>
</protein>
<dbReference type="EMBL" id="CAJVQB010004416">
    <property type="protein sequence ID" value="CAG8635209.1"/>
    <property type="molecule type" value="Genomic_DNA"/>
</dbReference>
<reference evidence="1 2" key="1">
    <citation type="submission" date="2021-06" db="EMBL/GenBank/DDBJ databases">
        <authorList>
            <person name="Kallberg Y."/>
            <person name="Tangrot J."/>
            <person name="Rosling A."/>
        </authorList>
    </citation>
    <scope>NUCLEOTIDE SEQUENCE [LARGE SCALE GENOMIC DNA]</scope>
    <source>
        <strain evidence="1 2">120-4 pot B 10/14</strain>
    </source>
</reference>
<name>A0ABN7UPA8_GIGMA</name>
<evidence type="ECO:0000313" key="1">
    <source>
        <dbReference type="EMBL" id="CAG8635209.1"/>
    </source>
</evidence>
<accession>A0ABN7UPA8</accession>
<keyword evidence="2" id="KW-1185">Reference proteome</keyword>
<feature type="non-terminal residue" evidence="1">
    <location>
        <position position="71"/>
    </location>
</feature>